<dbReference type="EMBL" id="HG793135">
    <property type="protein sequence ID" value="CRL18256.1"/>
    <property type="molecule type" value="Genomic_DNA"/>
</dbReference>
<accession>A0A0G4NVW6</accession>
<dbReference type="Proteomes" id="UP000053732">
    <property type="component" value="Unassembled WGS sequence"/>
</dbReference>
<evidence type="ECO:0000313" key="2">
    <source>
        <dbReference type="Proteomes" id="UP000053732"/>
    </source>
</evidence>
<dbReference type="AlphaFoldDB" id="A0A0G4NVW6"/>
<gene>
    <name evidence="1" type="ORF">PCAMFM013_S002g000126</name>
</gene>
<organism evidence="1 2">
    <name type="scientific">Penicillium camemberti (strain FM 013)</name>
    <dbReference type="NCBI Taxonomy" id="1429867"/>
    <lineage>
        <taxon>Eukaryota</taxon>
        <taxon>Fungi</taxon>
        <taxon>Dikarya</taxon>
        <taxon>Ascomycota</taxon>
        <taxon>Pezizomycotina</taxon>
        <taxon>Eurotiomycetes</taxon>
        <taxon>Eurotiomycetidae</taxon>
        <taxon>Eurotiales</taxon>
        <taxon>Aspergillaceae</taxon>
        <taxon>Penicillium</taxon>
    </lineage>
</organism>
<proteinExistence type="predicted"/>
<name>A0A0G4NVW6_PENC3</name>
<keyword evidence="2" id="KW-1185">Reference proteome</keyword>
<reference evidence="1 2" key="1">
    <citation type="journal article" date="2014" name="Nat. Commun.">
        <title>Multiple recent horizontal transfers of a large genomic region in cheese making fungi.</title>
        <authorList>
            <person name="Cheeseman K."/>
            <person name="Ropars J."/>
            <person name="Renault P."/>
            <person name="Dupont J."/>
            <person name="Gouzy J."/>
            <person name="Branca A."/>
            <person name="Abraham A.L."/>
            <person name="Ceppi M."/>
            <person name="Conseiller E."/>
            <person name="Debuchy R."/>
            <person name="Malagnac F."/>
            <person name="Goarin A."/>
            <person name="Silar P."/>
            <person name="Lacoste S."/>
            <person name="Sallet E."/>
            <person name="Bensimon A."/>
            <person name="Giraud T."/>
            <person name="Brygoo Y."/>
        </authorList>
    </citation>
    <scope>NUCLEOTIDE SEQUENCE [LARGE SCALE GENOMIC DNA]</scope>
    <source>
        <strain evidence="2">FM 013</strain>
    </source>
</reference>
<evidence type="ECO:0000313" key="1">
    <source>
        <dbReference type="EMBL" id="CRL18256.1"/>
    </source>
</evidence>
<sequence length="93" mass="10143">MFVLLDVAGDGGQAYFTVPSTSLFAICGPFDGRSKHDSLQFEVLDSIPVKLGTRADDGTLIYRKICVMVVPHSFQYFGDISNNAFRGSGFLLC</sequence>
<protein>
    <submittedName>
        <fullName evidence="1">Str. FM013</fullName>
    </submittedName>
</protein>